<dbReference type="GO" id="GO:0006352">
    <property type="term" value="P:DNA-templated transcription initiation"/>
    <property type="evidence" value="ECO:0007669"/>
    <property type="project" value="InterPro"/>
</dbReference>
<proteinExistence type="predicted"/>
<evidence type="ECO:0000313" key="1">
    <source>
        <dbReference type="EMBL" id="BBH89132.1"/>
    </source>
</evidence>
<gene>
    <name evidence="1" type="ORF">KTC_38830</name>
</gene>
<accession>A0A455SQC8</accession>
<organism evidence="1">
    <name type="scientific">Thermosporothrix sp. COM3</name>
    <dbReference type="NCBI Taxonomy" id="2490863"/>
    <lineage>
        <taxon>Bacteria</taxon>
        <taxon>Bacillati</taxon>
        <taxon>Chloroflexota</taxon>
        <taxon>Ktedonobacteria</taxon>
        <taxon>Ktedonobacterales</taxon>
        <taxon>Thermosporotrichaceae</taxon>
        <taxon>Thermosporothrix</taxon>
    </lineage>
</organism>
<dbReference type="InterPro" id="IPR013325">
    <property type="entry name" value="RNA_pol_sigma_r2"/>
</dbReference>
<dbReference type="AlphaFoldDB" id="A0A455SQC8"/>
<dbReference type="SUPFAM" id="SSF88946">
    <property type="entry name" value="Sigma2 domain of RNA polymerase sigma factors"/>
    <property type="match status" value="1"/>
</dbReference>
<name>A0A455SQC8_9CHLR</name>
<reference evidence="1" key="1">
    <citation type="submission" date="2018-12" db="EMBL/GenBank/DDBJ databases">
        <title>Novel natural products biosynthetic potential of the class Ktedonobacteria.</title>
        <authorList>
            <person name="Zheng Y."/>
            <person name="Saitou A."/>
            <person name="Wang C.M."/>
            <person name="Toyoda A."/>
            <person name="Minakuchi Y."/>
            <person name="Sekiguchi Y."/>
            <person name="Ueda K."/>
            <person name="Takano H."/>
            <person name="Sakai Y."/>
            <person name="Yokota A."/>
            <person name="Yabe S."/>
        </authorList>
    </citation>
    <scope>NUCLEOTIDE SEQUENCE</scope>
    <source>
        <strain evidence="1">COM3</strain>
    </source>
</reference>
<dbReference type="GO" id="GO:0003700">
    <property type="term" value="F:DNA-binding transcription factor activity"/>
    <property type="evidence" value="ECO:0007669"/>
    <property type="project" value="InterPro"/>
</dbReference>
<protein>
    <submittedName>
        <fullName evidence="1">Uncharacterized protein</fullName>
    </submittedName>
</protein>
<dbReference type="EMBL" id="AP019376">
    <property type="protein sequence ID" value="BBH89132.1"/>
    <property type="molecule type" value="Genomic_DNA"/>
</dbReference>
<sequence>MPYQKPQVPSDYSAPSLNSVLVELEPVIRVMLKHANCSLNDWEQDEIAQCTLYKLARALASREISNLHGYLKRTIHNEFVSYLRSTRPWLSLHTTEEGEPCTGTPLISLSQGWDDPALEYEHRASFQELLDLVVDAIMELPPVQRYATICYFNDIVDDRHVLIASFQRYNLDITPCRWPQERADKQKLLASFYAARSTLIRHLSANPHFSSDHPFTCFHVRRRRK</sequence>